<reference evidence="4" key="1">
    <citation type="submission" date="2022-11" db="UniProtKB">
        <authorList>
            <consortium name="WormBaseParasite"/>
        </authorList>
    </citation>
    <scope>IDENTIFICATION</scope>
</reference>
<feature type="region of interest" description="Disordered" evidence="1">
    <location>
        <begin position="37"/>
        <end position="58"/>
    </location>
</feature>
<dbReference type="Proteomes" id="UP000887574">
    <property type="component" value="Unplaced"/>
</dbReference>
<name>A0A915D163_9BILA</name>
<accession>A0A915D163</accession>
<organism evidence="3 4">
    <name type="scientific">Ditylenchus dipsaci</name>
    <dbReference type="NCBI Taxonomy" id="166011"/>
    <lineage>
        <taxon>Eukaryota</taxon>
        <taxon>Metazoa</taxon>
        <taxon>Ecdysozoa</taxon>
        <taxon>Nematoda</taxon>
        <taxon>Chromadorea</taxon>
        <taxon>Rhabditida</taxon>
        <taxon>Tylenchina</taxon>
        <taxon>Tylenchomorpha</taxon>
        <taxon>Sphaerularioidea</taxon>
        <taxon>Anguinidae</taxon>
        <taxon>Anguininae</taxon>
        <taxon>Ditylenchus</taxon>
    </lineage>
</organism>
<feature type="chain" id="PRO_5037242317" evidence="2">
    <location>
        <begin position="29"/>
        <end position="109"/>
    </location>
</feature>
<evidence type="ECO:0000256" key="2">
    <source>
        <dbReference type="SAM" id="SignalP"/>
    </source>
</evidence>
<evidence type="ECO:0000313" key="3">
    <source>
        <dbReference type="Proteomes" id="UP000887574"/>
    </source>
</evidence>
<keyword evidence="3" id="KW-1185">Reference proteome</keyword>
<protein>
    <submittedName>
        <fullName evidence="4">Secreted protein</fullName>
    </submittedName>
</protein>
<sequence>MFYKPSLTGKWIVIFLVFVISSLQSIDAKRHYHYEVPQTEDNNVPVQEKQDNSDAGDGDFRVANVENGKAGNVGTAGTLNAEINHEFVAKVSEEGLKKKKKKRIVKNRK</sequence>
<evidence type="ECO:0000256" key="1">
    <source>
        <dbReference type="SAM" id="MobiDB-lite"/>
    </source>
</evidence>
<evidence type="ECO:0000313" key="4">
    <source>
        <dbReference type="WBParaSite" id="jg14745"/>
    </source>
</evidence>
<dbReference type="AlphaFoldDB" id="A0A915D163"/>
<dbReference type="WBParaSite" id="jg14745">
    <property type="protein sequence ID" value="jg14745"/>
    <property type="gene ID" value="jg14745"/>
</dbReference>
<keyword evidence="2" id="KW-0732">Signal</keyword>
<feature type="signal peptide" evidence="2">
    <location>
        <begin position="1"/>
        <end position="28"/>
    </location>
</feature>
<proteinExistence type="predicted"/>